<dbReference type="HOGENOM" id="CLU_094493_0_0_10"/>
<dbReference type="InterPro" id="IPR008334">
    <property type="entry name" value="5'-Nucleotdase_C"/>
</dbReference>
<dbReference type="EMBL" id="CP007451">
    <property type="protein sequence ID" value="AHW60396.1"/>
    <property type="molecule type" value="Genomic_DNA"/>
</dbReference>
<feature type="domain" description="5'-Nucleotidase C-terminal" evidence="1">
    <location>
        <begin position="77"/>
        <end position="214"/>
    </location>
</feature>
<evidence type="ECO:0000259" key="1">
    <source>
        <dbReference type="Pfam" id="PF02872"/>
    </source>
</evidence>
<protein>
    <submittedName>
        <fullName evidence="2 3">5'-nucleotidase</fullName>
    </submittedName>
</protein>
<evidence type="ECO:0000313" key="2">
    <source>
        <dbReference type="EMBL" id="AHW60396.1"/>
    </source>
</evidence>
<dbReference type="Proteomes" id="UP000181981">
    <property type="component" value="Unassembled WGS sequence"/>
</dbReference>
<evidence type="ECO:0000313" key="5">
    <source>
        <dbReference type="Proteomes" id="UP000181981"/>
    </source>
</evidence>
<dbReference type="STRING" id="1168034.FH5T_14190"/>
<accession>X5E1D7</accession>
<keyword evidence="4" id="KW-1185">Reference proteome</keyword>
<dbReference type="PRINTS" id="PR01607">
    <property type="entry name" value="APYRASEFAMLY"/>
</dbReference>
<name>X5E1D7_9BACT</name>
<dbReference type="KEGG" id="dori:FH5T_14190"/>
<organism evidence="3 5">
    <name type="scientific">Draconibacterium orientale</name>
    <dbReference type="NCBI Taxonomy" id="1168034"/>
    <lineage>
        <taxon>Bacteria</taxon>
        <taxon>Pseudomonadati</taxon>
        <taxon>Bacteroidota</taxon>
        <taxon>Bacteroidia</taxon>
        <taxon>Marinilabiliales</taxon>
        <taxon>Prolixibacteraceae</taxon>
        <taxon>Draconibacterium</taxon>
    </lineage>
</organism>
<dbReference type="GO" id="GO:0016787">
    <property type="term" value="F:hydrolase activity"/>
    <property type="evidence" value="ECO:0007669"/>
    <property type="project" value="InterPro"/>
</dbReference>
<dbReference type="PANTHER" id="PTHR11575">
    <property type="entry name" value="5'-NUCLEOTIDASE-RELATED"/>
    <property type="match status" value="1"/>
</dbReference>
<reference evidence="3 5" key="2">
    <citation type="submission" date="2016-10" db="EMBL/GenBank/DDBJ databases">
        <authorList>
            <person name="de Groot N.N."/>
        </authorList>
    </citation>
    <scope>NUCLEOTIDE SEQUENCE [LARGE SCALE GENOMIC DNA]</scope>
    <source>
        <strain evidence="3 5">DSM 25947</strain>
    </source>
</reference>
<dbReference type="eggNOG" id="COG0737">
    <property type="taxonomic scope" value="Bacteria"/>
</dbReference>
<gene>
    <name evidence="2" type="ORF">FH5T_14190</name>
    <name evidence="3" type="ORF">SAMN05444285_12414</name>
</gene>
<dbReference type="PANTHER" id="PTHR11575:SF24">
    <property type="entry name" value="5'-NUCLEOTIDASE"/>
    <property type="match status" value="1"/>
</dbReference>
<dbReference type="GO" id="GO:0009166">
    <property type="term" value="P:nucleotide catabolic process"/>
    <property type="evidence" value="ECO:0007669"/>
    <property type="project" value="InterPro"/>
</dbReference>
<dbReference type="EMBL" id="FOHT01000024">
    <property type="protein sequence ID" value="SET80717.1"/>
    <property type="molecule type" value="Genomic_DNA"/>
</dbReference>
<dbReference type="InterPro" id="IPR006179">
    <property type="entry name" value="5_nucleotidase/apyrase"/>
</dbReference>
<evidence type="ECO:0000313" key="3">
    <source>
        <dbReference type="EMBL" id="SET80717.1"/>
    </source>
</evidence>
<reference evidence="2 4" key="1">
    <citation type="submission" date="2014-03" db="EMBL/GenBank/DDBJ databases">
        <title>Complete genome sequence of a deeply braunched marine Bacteroidia bacterium Draconibacterium orientale type strain FH5T.</title>
        <authorList>
            <person name="Li X."/>
            <person name="Wang X."/>
            <person name="Xie Z."/>
            <person name="Du Z."/>
            <person name="Chen G."/>
        </authorList>
    </citation>
    <scope>NUCLEOTIDE SEQUENCE [LARGE SCALE GENOMIC DNA]</scope>
    <source>
        <strain evidence="2 4">FH5</strain>
    </source>
</reference>
<dbReference type="Proteomes" id="UP000023772">
    <property type="component" value="Chromosome"/>
</dbReference>
<dbReference type="PROSITE" id="PS51257">
    <property type="entry name" value="PROKAR_LIPOPROTEIN"/>
    <property type="match status" value="1"/>
</dbReference>
<dbReference type="Pfam" id="PF02872">
    <property type="entry name" value="5_nucleotid_C"/>
    <property type="match status" value="1"/>
</dbReference>
<evidence type="ECO:0000313" key="4">
    <source>
        <dbReference type="Proteomes" id="UP000023772"/>
    </source>
</evidence>
<dbReference type="OrthoDB" id="4762412at2"/>
<dbReference type="Gene3D" id="3.90.780.10">
    <property type="entry name" value="5'-Nucleotidase, C-terminal domain"/>
    <property type="match status" value="1"/>
</dbReference>
<sequence length="252" mass="27930">MRQTISYLLLITCLLFTFSCKTQYVQKSYEVGNISVSEEVGTMDSTIVQLYAPYKIILEKDMNRVLAISENELVKGKPESLLTNFLADLLLAQGAVVANNQQLNITPAVSFFNYGGIRSTLPKGEITVGNIFELMPFENELVLLELKGDKMQAFLDYIADHGGGSVGGVEMIIANDKATDVKIQGEKIDFNKSYWLATNDYVAAGGDGLEMLAENEQFINSGEKIRDLIINYLEELSGNNKHVNPKLDGRIK</sequence>
<proteinExistence type="predicted"/>
<dbReference type="InterPro" id="IPR036907">
    <property type="entry name" value="5'-Nucleotdase_C_sf"/>
</dbReference>
<dbReference type="SUPFAM" id="SSF55816">
    <property type="entry name" value="5'-nucleotidase (syn. UDP-sugar hydrolase), C-terminal domain"/>
    <property type="match status" value="1"/>
</dbReference>
<dbReference type="GO" id="GO:0030288">
    <property type="term" value="C:outer membrane-bounded periplasmic space"/>
    <property type="evidence" value="ECO:0007669"/>
    <property type="project" value="TreeGrafter"/>
</dbReference>
<dbReference type="AlphaFoldDB" id="X5E1D7"/>